<dbReference type="InterPro" id="IPR034660">
    <property type="entry name" value="DinB/YfiT-like"/>
</dbReference>
<dbReference type="AlphaFoldDB" id="A0A1H1US15"/>
<sequence length="149" mass="16812">MGYPNEDVAELFEQTSRRLVDRMTGLTDDEWRWQPISDDEKLTIRWRLDHIAEAVGGRRNWEWLGAEPSDALELSPADSAAAAVATAERVVDEFVRLIRRPDIDLDQPIGPIAGQYGDAARRGLVLHTLDELIHHAAETALIRDLYAAR</sequence>
<proteinExistence type="predicted"/>
<evidence type="ECO:0000313" key="3">
    <source>
        <dbReference type="Proteomes" id="UP000199103"/>
    </source>
</evidence>
<accession>A0A1H1US15</accession>
<name>A0A1H1US15_9ACTN</name>
<dbReference type="SUPFAM" id="SSF109854">
    <property type="entry name" value="DinB/YfiT-like putative metalloenzymes"/>
    <property type="match status" value="1"/>
</dbReference>
<dbReference type="InterPro" id="IPR024775">
    <property type="entry name" value="DinB-like"/>
</dbReference>
<evidence type="ECO:0000259" key="1">
    <source>
        <dbReference type="Pfam" id="PF12867"/>
    </source>
</evidence>
<dbReference type="EMBL" id="LT629772">
    <property type="protein sequence ID" value="SDS75378.1"/>
    <property type="molecule type" value="Genomic_DNA"/>
</dbReference>
<dbReference type="RefSeq" id="WP_197680121.1">
    <property type="nucleotide sequence ID" value="NZ_LT629772.1"/>
</dbReference>
<reference evidence="2 3" key="1">
    <citation type="submission" date="2016-10" db="EMBL/GenBank/DDBJ databases">
        <authorList>
            <person name="de Groot N.N."/>
        </authorList>
    </citation>
    <scope>NUCLEOTIDE SEQUENCE [LARGE SCALE GENOMIC DNA]</scope>
    <source>
        <strain evidence="2 3">DSM 21800</strain>
    </source>
</reference>
<protein>
    <submittedName>
        <fullName evidence="2">DinB superfamily protein</fullName>
    </submittedName>
</protein>
<organism evidence="2 3">
    <name type="scientific">Microlunatus soli</name>
    <dbReference type="NCBI Taxonomy" id="630515"/>
    <lineage>
        <taxon>Bacteria</taxon>
        <taxon>Bacillati</taxon>
        <taxon>Actinomycetota</taxon>
        <taxon>Actinomycetes</taxon>
        <taxon>Propionibacteriales</taxon>
        <taxon>Propionibacteriaceae</taxon>
        <taxon>Microlunatus</taxon>
    </lineage>
</organism>
<dbReference type="Proteomes" id="UP000199103">
    <property type="component" value="Chromosome I"/>
</dbReference>
<feature type="domain" description="DinB-like" evidence="1">
    <location>
        <begin position="12"/>
        <end position="137"/>
    </location>
</feature>
<keyword evidence="3" id="KW-1185">Reference proteome</keyword>
<evidence type="ECO:0000313" key="2">
    <source>
        <dbReference type="EMBL" id="SDS75378.1"/>
    </source>
</evidence>
<dbReference type="Gene3D" id="1.20.120.450">
    <property type="entry name" value="dinb family like domain"/>
    <property type="match status" value="1"/>
</dbReference>
<dbReference type="STRING" id="630515.SAMN04489812_2912"/>
<gene>
    <name evidence="2" type="ORF">SAMN04489812_2912</name>
</gene>
<dbReference type="Pfam" id="PF12867">
    <property type="entry name" value="DinB_2"/>
    <property type="match status" value="1"/>
</dbReference>